<evidence type="ECO:0000313" key="4">
    <source>
        <dbReference type="EMBL" id="MDS0021035.1"/>
    </source>
</evidence>
<dbReference type="RefSeq" id="WP_223259300.1">
    <property type="nucleotide sequence ID" value="NZ_CATOWF010000011.1"/>
</dbReference>
<dbReference type="Gene3D" id="3.90.105.10">
    <property type="entry name" value="Molybdopterin biosynthesis moea protein, domain 2"/>
    <property type="match status" value="1"/>
</dbReference>
<accession>A0AAE4E9S3</accession>
<comment type="caution">
    <text evidence="4">The sequence shown here is derived from an EMBL/GenBank/DDBJ whole genome shotgun (WGS) entry which is preliminary data.</text>
</comment>
<dbReference type="InterPro" id="IPR000310">
    <property type="entry name" value="Orn/Lys/Arg_deCO2ase_major_dom"/>
</dbReference>
<dbReference type="InterPro" id="IPR015424">
    <property type="entry name" value="PyrdxlP-dep_Trfase"/>
</dbReference>
<dbReference type="EMBL" id="JARDRS010000014">
    <property type="protein sequence ID" value="MDS0021035.1"/>
    <property type="molecule type" value="Genomic_DNA"/>
</dbReference>
<dbReference type="AlphaFoldDB" id="A0AAE4E9S3"/>
<dbReference type="Gene3D" id="3.40.640.10">
    <property type="entry name" value="Type I PLP-dependent aspartate aminotransferase-like (Major domain)"/>
    <property type="match status" value="1"/>
</dbReference>
<name>A0AAE4E9S3_9ENTR</name>
<keyword evidence="2" id="KW-0663">Pyridoxal phosphate</keyword>
<gene>
    <name evidence="4" type="ORF">PTZ61_20320</name>
</gene>
<dbReference type="GO" id="GO:0003824">
    <property type="term" value="F:catalytic activity"/>
    <property type="evidence" value="ECO:0007669"/>
    <property type="project" value="InterPro"/>
</dbReference>
<comment type="cofactor">
    <cofactor evidence="1">
        <name>pyridoxal 5'-phosphate</name>
        <dbReference type="ChEBI" id="CHEBI:597326"/>
    </cofactor>
</comment>
<dbReference type="Proteomes" id="UP001182277">
    <property type="component" value="Unassembled WGS sequence"/>
</dbReference>
<organism evidence="4 5">
    <name type="scientific">Enterobacter hormaechei subsp. steigerwaltii</name>
    <dbReference type="NCBI Taxonomy" id="299766"/>
    <lineage>
        <taxon>Bacteria</taxon>
        <taxon>Pseudomonadati</taxon>
        <taxon>Pseudomonadota</taxon>
        <taxon>Gammaproteobacteria</taxon>
        <taxon>Enterobacterales</taxon>
        <taxon>Enterobacteriaceae</taxon>
        <taxon>Enterobacter</taxon>
        <taxon>Enterobacter cloacae complex</taxon>
    </lineage>
</organism>
<evidence type="ECO:0000256" key="2">
    <source>
        <dbReference type="ARBA" id="ARBA00022898"/>
    </source>
</evidence>
<dbReference type="SUPFAM" id="SSF53383">
    <property type="entry name" value="PLP-dependent transferases"/>
    <property type="match status" value="1"/>
</dbReference>
<sequence>MLIAQSKKTNIHWKKKEAYFIHARKCKGITMNAKVINMTGITPILSRLESLRERKIFSFHALPISSYGNSDIIGDPNSEISECPEGSFTGELFDNFFFPSGIISESQKMTAGLYNADSSFYITSGTSIANQIAISALCKKGDRILADRNCHQSIHFHTQSIGVDVHYLCPDLRTEDGEISAWSYEHLEKTLLTLEQSGKACDVVILTAQSYEGIIYDIPGVLERILAAGISTRRFFIDEAWGSLNYFSEDTRFLTAMNIGHLLDKYPDLDVVCTHSAHKSLFCLRQASIIHCRGTDSLPDKIETAKYRIHTTSPSYPIIASLDAAQAVMTEYGNALAVHARGLVSKFITGVSSMKIPGIEAVCLQAFSSQNHIHYDPTKVMLDVSALGTGAEIKQYLCEENIYVKRFMNNVILFNFHIGINDQAVTSLLLALNKISKRKYENTTSETEVSDKFIIPYPPGVPLVFPGEIIDDGIRNKIDEYRKNGFLIIAA</sequence>
<dbReference type="InterPro" id="IPR052357">
    <property type="entry name" value="Orn_Lys_Arg_decarboxylase-I"/>
</dbReference>
<evidence type="ECO:0000313" key="5">
    <source>
        <dbReference type="Proteomes" id="UP001182277"/>
    </source>
</evidence>
<dbReference type="PANTHER" id="PTHR43277:SF4">
    <property type="entry name" value="ARGININE DECARBOXYLASE"/>
    <property type="match status" value="1"/>
</dbReference>
<feature type="domain" description="Orn/Lys/Arg decarboxylases family 1 pyridoxal-P attachment site" evidence="3">
    <location>
        <begin position="93"/>
        <end position="422"/>
    </location>
</feature>
<dbReference type="PANTHER" id="PTHR43277">
    <property type="entry name" value="ARGININE DECARBOXYLASE"/>
    <property type="match status" value="1"/>
</dbReference>
<proteinExistence type="predicted"/>
<protein>
    <submittedName>
        <fullName evidence="4">Lysine decarboxylase</fullName>
    </submittedName>
</protein>
<evidence type="ECO:0000256" key="1">
    <source>
        <dbReference type="ARBA" id="ARBA00001933"/>
    </source>
</evidence>
<dbReference type="Pfam" id="PF01276">
    <property type="entry name" value="OKR_DC_1"/>
    <property type="match status" value="1"/>
</dbReference>
<evidence type="ECO:0000259" key="3">
    <source>
        <dbReference type="Pfam" id="PF01276"/>
    </source>
</evidence>
<reference evidence="4" key="1">
    <citation type="submission" date="2023-02" db="EMBL/GenBank/DDBJ databases">
        <title>NDM-1 &amp; ACT-7 co producing ST 133 Enterobacter.</title>
        <authorList>
            <person name="Halder G."/>
            <person name="Chaudhuri B."/>
            <person name="Dutta S."/>
        </authorList>
    </citation>
    <scope>NUCLEOTIDE SEQUENCE</scope>
    <source>
        <strain evidence="4">PEER 323</strain>
    </source>
</reference>
<dbReference type="InterPro" id="IPR015421">
    <property type="entry name" value="PyrdxlP-dep_Trfase_major"/>
</dbReference>